<keyword evidence="3" id="KW-1015">Disulfide bond</keyword>
<evidence type="ECO:0000256" key="1">
    <source>
        <dbReference type="ARBA" id="ARBA00022448"/>
    </source>
</evidence>
<feature type="region of interest" description="Disordered" evidence="5">
    <location>
        <begin position="1"/>
        <end position="47"/>
    </location>
</feature>
<dbReference type="PRINTS" id="PR00421">
    <property type="entry name" value="THIOREDOXIN"/>
</dbReference>
<feature type="domain" description="Thioredoxin" evidence="6">
    <location>
        <begin position="18"/>
        <end position="139"/>
    </location>
</feature>
<protein>
    <submittedName>
        <fullName evidence="7">Thioredoxin</fullName>
    </submittedName>
</protein>
<dbReference type="Gene3D" id="3.40.30.10">
    <property type="entry name" value="Glutaredoxin"/>
    <property type="match status" value="1"/>
</dbReference>
<evidence type="ECO:0000313" key="8">
    <source>
        <dbReference type="Proteomes" id="UP000509241"/>
    </source>
</evidence>
<dbReference type="SUPFAM" id="SSF52833">
    <property type="entry name" value="Thioredoxin-like"/>
    <property type="match status" value="1"/>
</dbReference>
<dbReference type="AlphaFoldDB" id="A0A7D5GMC5"/>
<accession>A0A7D5GMC5</accession>
<keyword evidence="1" id="KW-0813">Transport</keyword>
<dbReference type="Pfam" id="PF00085">
    <property type="entry name" value="Thioredoxin"/>
    <property type="match status" value="1"/>
</dbReference>
<dbReference type="PROSITE" id="PS00194">
    <property type="entry name" value="THIOREDOXIN_1"/>
    <property type="match status" value="1"/>
</dbReference>
<dbReference type="InterPro" id="IPR017937">
    <property type="entry name" value="Thioredoxin_CS"/>
</dbReference>
<feature type="compositionally biased region" description="Basic and acidic residues" evidence="5">
    <location>
        <begin position="8"/>
        <end position="35"/>
    </location>
</feature>
<evidence type="ECO:0000256" key="2">
    <source>
        <dbReference type="ARBA" id="ARBA00022982"/>
    </source>
</evidence>
<dbReference type="PANTHER" id="PTHR45663:SF11">
    <property type="entry name" value="GEO12009P1"/>
    <property type="match status" value="1"/>
</dbReference>
<gene>
    <name evidence="7" type="primary">trxA</name>
    <name evidence="7" type="ORF">HYG82_05800</name>
</gene>
<dbReference type="GeneID" id="56032785"/>
<name>A0A7D5GMC5_9EURY</name>
<dbReference type="FunFam" id="3.40.30.10:FF:000001">
    <property type="entry name" value="Thioredoxin"/>
    <property type="match status" value="1"/>
</dbReference>
<dbReference type="RefSeq" id="WP_179260132.1">
    <property type="nucleotide sequence ID" value="NZ_CP058601.1"/>
</dbReference>
<dbReference type="PROSITE" id="PS51352">
    <property type="entry name" value="THIOREDOXIN_2"/>
    <property type="match status" value="1"/>
</dbReference>
<dbReference type="Proteomes" id="UP000509241">
    <property type="component" value="Chromosome"/>
</dbReference>
<sequence length="139" mass="15350">MTEDETLEEIRQQKLERLRSRTTEADAEETTRDSPSEPFPVQGSAELTETVNDHDVVLVDFHADWCGPCQMLEPVVETIAADTQAAVAKVDIDANQQLATEYGVRGVPTLVLFANGQPAERLVGMQTESQLRSVVESHL</sequence>
<keyword evidence="2" id="KW-0249">Electron transport</keyword>
<evidence type="ECO:0000313" key="7">
    <source>
        <dbReference type="EMBL" id="QLG48393.1"/>
    </source>
</evidence>
<dbReference type="KEGG" id="haly:HYG82_05800"/>
<evidence type="ECO:0000256" key="5">
    <source>
        <dbReference type="SAM" id="MobiDB-lite"/>
    </source>
</evidence>
<keyword evidence="8" id="KW-1185">Reference proteome</keyword>
<dbReference type="InterPro" id="IPR005746">
    <property type="entry name" value="Thioredoxin"/>
</dbReference>
<dbReference type="CDD" id="cd02947">
    <property type="entry name" value="TRX_family"/>
    <property type="match status" value="1"/>
</dbReference>
<organism evidence="7 8">
    <name type="scientific">Natrinema halophilum</name>
    <dbReference type="NCBI Taxonomy" id="1699371"/>
    <lineage>
        <taxon>Archaea</taxon>
        <taxon>Methanobacteriati</taxon>
        <taxon>Methanobacteriota</taxon>
        <taxon>Stenosarchaea group</taxon>
        <taxon>Halobacteria</taxon>
        <taxon>Halobacteriales</taxon>
        <taxon>Natrialbaceae</taxon>
        <taxon>Natrinema</taxon>
    </lineage>
</organism>
<dbReference type="GO" id="GO:0005737">
    <property type="term" value="C:cytoplasm"/>
    <property type="evidence" value="ECO:0007669"/>
    <property type="project" value="TreeGrafter"/>
</dbReference>
<reference evidence="7 8" key="1">
    <citation type="submission" date="2020-07" db="EMBL/GenBank/DDBJ databases">
        <authorList>
            <person name="Cui H."/>
        </authorList>
    </citation>
    <scope>NUCLEOTIDE SEQUENCE [LARGE SCALE GENOMIC DNA]</scope>
    <source>
        <strain evidence="7 8">YPL8</strain>
    </source>
</reference>
<keyword evidence="4" id="KW-0676">Redox-active center</keyword>
<dbReference type="NCBIfam" id="TIGR01068">
    <property type="entry name" value="thioredoxin"/>
    <property type="match status" value="1"/>
</dbReference>
<evidence type="ECO:0000256" key="3">
    <source>
        <dbReference type="ARBA" id="ARBA00023157"/>
    </source>
</evidence>
<proteinExistence type="predicted"/>
<evidence type="ECO:0000256" key="4">
    <source>
        <dbReference type="ARBA" id="ARBA00023284"/>
    </source>
</evidence>
<dbReference type="OrthoDB" id="35385at2157"/>
<dbReference type="InterPro" id="IPR013766">
    <property type="entry name" value="Thioredoxin_domain"/>
</dbReference>
<evidence type="ECO:0000259" key="6">
    <source>
        <dbReference type="PROSITE" id="PS51352"/>
    </source>
</evidence>
<dbReference type="EMBL" id="CP058601">
    <property type="protein sequence ID" value="QLG48393.1"/>
    <property type="molecule type" value="Genomic_DNA"/>
</dbReference>
<dbReference type="InterPro" id="IPR036249">
    <property type="entry name" value="Thioredoxin-like_sf"/>
</dbReference>
<dbReference type="PANTHER" id="PTHR45663">
    <property type="entry name" value="GEO12009P1"/>
    <property type="match status" value="1"/>
</dbReference>
<dbReference type="GO" id="GO:0015035">
    <property type="term" value="F:protein-disulfide reductase activity"/>
    <property type="evidence" value="ECO:0007669"/>
    <property type="project" value="InterPro"/>
</dbReference>